<dbReference type="GO" id="GO:0003677">
    <property type="term" value="F:DNA binding"/>
    <property type="evidence" value="ECO:0007669"/>
    <property type="project" value="UniProtKB-KW"/>
</dbReference>
<feature type="transmembrane region" description="Helical" evidence="1">
    <location>
        <begin position="28"/>
        <end position="46"/>
    </location>
</feature>
<organism evidence="2 3">
    <name type="scientific">Armadillidium nasatum</name>
    <dbReference type="NCBI Taxonomy" id="96803"/>
    <lineage>
        <taxon>Eukaryota</taxon>
        <taxon>Metazoa</taxon>
        <taxon>Ecdysozoa</taxon>
        <taxon>Arthropoda</taxon>
        <taxon>Crustacea</taxon>
        <taxon>Multicrustacea</taxon>
        <taxon>Malacostraca</taxon>
        <taxon>Eumalacostraca</taxon>
        <taxon>Peracarida</taxon>
        <taxon>Isopoda</taxon>
        <taxon>Oniscidea</taxon>
        <taxon>Crinocheta</taxon>
        <taxon>Armadillidiidae</taxon>
        <taxon>Armadillidium</taxon>
    </lineage>
</organism>
<dbReference type="InterPro" id="IPR039775">
    <property type="entry name" value="PHTF1/2"/>
</dbReference>
<gene>
    <name evidence="2" type="primary">phtf</name>
    <name evidence="2" type="ORF">Anas_02209</name>
</gene>
<proteinExistence type="predicted"/>
<evidence type="ECO:0000313" key="2">
    <source>
        <dbReference type="EMBL" id="KAB7506658.1"/>
    </source>
</evidence>
<evidence type="ECO:0000313" key="3">
    <source>
        <dbReference type="Proteomes" id="UP000326759"/>
    </source>
</evidence>
<dbReference type="Proteomes" id="UP000326759">
    <property type="component" value="Unassembled WGS sequence"/>
</dbReference>
<evidence type="ECO:0000256" key="1">
    <source>
        <dbReference type="SAM" id="Phobius"/>
    </source>
</evidence>
<keyword evidence="2" id="KW-0238">DNA-binding</keyword>
<keyword evidence="1" id="KW-0472">Membrane</keyword>
<protein>
    <submittedName>
        <fullName evidence="2">Putative homeodomain transcription factor</fullName>
    </submittedName>
</protein>
<accession>A0A5N5TKH7</accession>
<comment type="caution">
    <text evidence="2">The sequence shown here is derived from an EMBL/GenBank/DDBJ whole genome shotgun (WGS) entry which is preliminary data.</text>
</comment>
<keyword evidence="1" id="KW-1133">Transmembrane helix</keyword>
<dbReference type="PANTHER" id="PTHR12680">
    <property type="entry name" value="PUTATIVE HOMEODOMAIN TRANSCRIPTION FACTOR PHTF"/>
    <property type="match status" value="1"/>
</dbReference>
<feature type="transmembrane region" description="Helical" evidence="1">
    <location>
        <begin position="85"/>
        <end position="109"/>
    </location>
</feature>
<dbReference type="EMBL" id="SEYY01000711">
    <property type="protein sequence ID" value="KAB7506658.1"/>
    <property type="molecule type" value="Genomic_DNA"/>
</dbReference>
<keyword evidence="3" id="KW-1185">Reference proteome</keyword>
<dbReference type="GO" id="GO:0005783">
    <property type="term" value="C:endoplasmic reticulum"/>
    <property type="evidence" value="ECO:0007669"/>
    <property type="project" value="InterPro"/>
</dbReference>
<feature type="transmembrane region" description="Helical" evidence="1">
    <location>
        <begin position="172"/>
        <end position="190"/>
    </location>
</feature>
<keyword evidence="2" id="KW-0371">Homeobox</keyword>
<dbReference type="AlphaFoldDB" id="A0A5N5TKH7"/>
<keyword evidence="1" id="KW-0812">Transmembrane</keyword>
<reference evidence="2 3" key="1">
    <citation type="journal article" date="2019" name="PLoS Biol.">
        <title>Sex chromosomes control vertical transmission of feminizing Wolbachia symbionts in an isopod.</title>
        <authorList>
            <person name="Becking T."/>
            <person name="Chebbi M.A."/>
            <person name="Giraud I."/>
            <person name="Moumen B."/>
            <person name="Laverre T."/>
            <person name="Caubet Y."/>
            <person name="Peccoud J."/>
            <person name="Gilbert C."/>
            <person name="Cordaux R."/>
        </authorList>
    </citation>
    <scope>NUCLEOTIDE SEQUENCE [LARGE SCALE GENOMIC DNA]</scope>
    <source>
        <strain evidence="2">ANa2</strain>
        <tissue evidence="2">Whole body excluding digestive tract and cuticle</tissue>
    </source>
</reference>
<dbReference type="OrthoDB" id="10066656at2759"/>
<dbReference type="PANTHER" id="PTHR12680:SF6">
    <property type="entry name" value="PROTEIN PHTF"/>
    <property type="match status" value="1"/>
</dbReference>
<name>A0A5N5TKH7_9CRUS</name>
<sequence>MKKVDLSVLDISSAIISRVDSLHQSSNYLRFGIVMSVFLSFVPTLFRVVMVEGGNLNDTQSPSSDQSNPMSNQLDFLSQILGDNYWCWLLITLNGVNRLVLGSCFFFLLSVAERTFKQRFLYAKHFCYLTSARRARKYDLPHFRLNKVINIKSWLSIRSCLKKRGPQHSVDVIISATFIVTLLLVSYLGVEALKDEEKVSQPLHNCELFAW</sequence>